<protein>
    <submittedName>
        <fullName evidence="2 3">Uncharacterized protein</fullName>
    </submittedName>
</protein>
<dbReference type="EMBL" id="ABJB010975703">
    <property type="status" value="NOT_ANNOTATED_CDS"/>
    <property type="molecule type" value="Genomic_DNA"/>
</dbReference>
<proteinExistence type="predicted"/>
<dbReference type="VEuPathDB" id="VectorBase:ISCI010365"/>
<sequence>MSERRAGGASVQPRQSAGRRVTQEAAKHPPGAVPASPGAAGRSGNERRRGSRARDRRALPSRPQLMTVQPDGGTCFLSAKTPDVSNSPRLLIDTADPTQTHLVDLASIVECQPAAALRRGVSQADVYNLLKRMSARIELPVGQ</sequence>
<dbReference type="PaxDb" id="6945-B7Q977"/>
<accession>B7Q977</accession>
<reference evidence="2 4" key="1">
    <citation type="submission" date="2008-03" db="EMBL/GenBank/DDBJ databases">
        <title>Annotation of Ixodes scapularis.</title>
        <authorList>
            <consortium name="Ixodes scapularis Genome Project Consortium"/>
            <person name="Caler E."/>
            <person name="Hannick L.I."/>
            <person name="Bidwell S."/>
            <person name="Joardar V."/>
            <person name="Thiagarajan M."/>
            <person name="Amedeo P."/>
            <person name="Galinsky K.J."/>
            <person name="Schobel S."/>
            <person name="Inman J."/>
            <person name="Hostetler J."/>
            <person name="Miller J."/>
            <person name="Hammond M."/>
            <person name="Megy K."/>
            <person name="Lawson D."/>
            <person name="Kodira C."/>
            <person name="Sutton G."/>
            <person name="Meyer J."/>
            <person name="Hill C.A."/>
            <person name="Birren B."/>
            <person name="Nene V."/>
            <person name="Collins F."/>
            <person name="Alarcon-Chaidez F."/>
            <person name="Wikel S."/>
            <person name="Strausberg R."/>
        </authorList>
    </citation>
    <scope>NUCLEOTIDE SEQUENCE [LARGE SCALE GENOMIC DNA]</scope>
    <source>
        <strain evidence="4">Wikel</strain>
        <strain evidence="2">Wikel colony</strain>
    </source>
</reference>
<gene>
    <name evidence="2" type="ORF">IscW_ISCW010365</name>
</gene>
<feature type="region of interest" description="Disordered" evidence="1">
    <location>
        <begin position="1"/>
        <end position="91"/>
    </location>
</feature>
<evidence type="ECO:0000313" key="2">
    <source>
        <dbReference type="EMBL" id="EEC15399.1"/>
    </source>
</evidence>
<dbReference type="EMBL" id="ABJB010204456">
    <property type="status" value="NOT_ANNOTATED_CDS"/>
    <property type="molecule type" value="Genomic_DNA"/>
</dbReference>
<organism>
    <name type="scientific">Ixodes scapularis</name>
    <name type="common">Black-legged tick</name>
    <name type="synonym">Deer tick</name>
    <dbReference type="NCBI Taxonomy" id="6945"/>
    <lineage>
        <taxon>Eukaryota</taxon>
        <taxon>Metazoa</taxon>
        <taxon>Ecdysozoa</taxon>
        <taxon>Arthropoda</taxon>
        <taxon>Chelicerata</taxon>
        <taxon>Arachnida</taxon>
        <taxon>Acari</taxon>
        <taxon>Parasitiformes</taxon>
        <taxon>Ixodida</taxon>
        <taxon>Ixodoidea</taxon>
        <taxon>Ixodidae</taxon>
        <taxon>Ixodinae</taxon>
        <taxon>Ixodes</taxon>
    </lineage>
</organism>
<dbReference type="AlphaFoldDB" id="B7Q977"/>
<evidence type="ECO:0000313" key="3">
    <source>
        <dbReference type="EnsemblMetazoa" id="ISCW010365-PA"/>
    </source>
</evidence>
<reference evidence="3" key="2">
    <citation type="submission" date="2020-05" db="UniProtKB">
        <authorList>
            <consortium name="EnsemblMetazoa"/>
        </authorList>
    </citation>
    <scope>IDENTIFICATION</scope>
    <source>
        <strain evidence="3">wikel</strain>
    </source>
</reference>
<dbReference type="VEuPathDB" id="VectorBase:ISCW010365"/>
<dbReference type="Proteomes" id="UP000001555">
    <property type="component" value="Unassembled WGS sequence"/>
</dbReference>
<dbReference type="EnsemblMetazoa" id="ISCW010365-RA">
    <property type="protein sequence ID" value="ISCW010365-PA"/>
    <property type="gene ID" value="ISCW010365"/>
</dbReference>
<evidence type="ECO:0000256" key="1">
    <source>
        <dbReference type="SAM" id="MobiDB-lite"/>
    </source>
</evidence>
<feature type="compositionally biased region" description="Basic and acidic residues" evidence="1">
    <location>
        <begin position="44"/>
        <end position="58"/>
    </location>
</feature>
<keyword evidence="4" id="KW-1185">Reference proteome</keyword>
<dbReference type="HOGENOM" id="CLU_1808337_0_0_1"/>
<evidence type="ECO:0000313" key="4">
    <source>
        <dbReference type="Proteomes" id="UP000001555"/>
    </source>
</evidence>
<dbReference type="EMBL" id="DS887726">
    <property type="protein sequence ID" value="EEC15399.1"/>
    <property type="molecule type" value="Genomic_DNA"/>
</dbReference>
<dbReference type="InParanoid" id="B7Q977"/>
<feature type="compositionally biased region" description="Low complexity" evidence="1">
    <location>
        <begin position="29"/>
        <end position="43"/>
    </location>
</feature>
<name>B7Q977_IXOSC</name>